<dbReference type="EMBL" id="AUZY01004107">
    <property type="protein sequence ID" value="EQD65094.1"/>
    <property type="molecule type" value="Genomic_DNA"/>
</dbReference>
<feature type="non-terminal residue" evidence="2">
    <location>
        <position position="1"/>
    </location>
</feature>
<comment type="caution">
    <text evidence="2">The sequence shown here is derived from an EMBL/GenBank/DDBJ whole genome shotgun (WGS) entry which is preliminary data.</text>
</comment>
<organism evidence="2">
    <name type="scientific">mine drainage metagenome</name>
    <dbReference type="NCBI Taxonomy" id="410659"/>
    <lineage>
        <taxon>unclassified sequences</taxon>
        <taxon>metagenomes</taxon>
        <taxon>ecological metagenomes</taxon>
    </lineage>
</organism>
<sequence length="212" mass="23687">LAAVRIYSNVGVLGRWPTSNRAVLQAAQFFHANEPMRHEAQRLLCSWDLGLSGIHIQEAEVANPLQPEQKQKFWIPFGHHKSHDREFALPFHLESSGTKSAFALLSLLLPTFQSGGLAVMDEFENDLHPHMINAILDLFASPRTNPLNAQLVFASHAMEVFNLLEKYHIVLVEKNAECESSAVRLDQIDDARSDVNLYAKYMAGAFGAVPDL</sequence>
<dbReference type="Pfam" id="PF13304">
    <property type="entry name" value="AAA_21"/>
    <property type="match status" value="1"/>
</dbReference>
<dbReference type="InterPro" id="IPR027417">
    <property type="entry name" value="P-loop_NTPase"/>
</dbReference>
<gene>
    <name evidence="2" type="ORF">B1B_06483</name>
</gene>
<dbReference type="GO" id="GO:0016887">
    <property type="term" value="F:ATP hydrolysis activity"/>
    <property type="evidence" value="ECO:0007669"/>
    <property type="project" value="InterPro"/>
</dbReference>
<evidence type="ECO:0000313" key="2">
    <source>
        <dbReference type="EMBL" id="EQD65094.1"/>
    </source>
</evidence>
<proteinExistence type="predicted"/>
<dbReference type="PANTHER" id="PTHR40396:SF1">
    <property type="entry name" value="ATPASE AAA-TYPE CORE DOMAIN-CONTAINING PROTEIN"/>
    <property type="match status" value="1"/>
</dbReference>
<dbReference type="SUPFAM" id="SSF52540">
    <property type="entry name" value="P-loop containing nucleoside triphosphate hydrolases"/>
    <property type="match status" value="1"/>
</dbReference>
<dbReference type="GO" id="GO:0005524">
    <property type="term" value="F:ATP binding"/>
    <property type="evidence" value="ECO:0007669"/>
    <property type="project" value="InterPro"/>
</dbReference>
<feature type="domain" description="ATPase AAA-type core" evidence="1">
    <location>
        <begin position="69"/>
        <end position="159"/>
    </location>
</feature>
<dbReference type="AlphaFoldDB" id="T1CFW2"/>
<name>T1CFW2_9ZZZZ</name>
<dbReference type="InterPro" id="IPR003959">
    <property type="entry name" value="ATPase_AAA_core"/>
</dbReference>
<protein>
    <submittedName>
        <fullName evidence="2">Abortive infection protein</fullName>
    </submittedName>
</protein>
<reference evidence="2" key="2">
    <citation type="journal article" date="2014" name="ISME J.">
        <title>Microbial stratification in low pH oxic and suboxic macroscopic growths along an acid mine drainage.</title>
        <authorList>
            <person name="Mendez-Garcia C."/>
            <person name="Mesa V."/>
            <person name="Sprenger R.R."/>
            <person name="Richter M."/>
            <person name="Diez M.S."/>
            <person name="Solano J."/>
            <person name="Bargiela R."/>
            <person name="Golyshina O.V."/>
            <person name="Manteca A."/>
            <person name="Ramos J.L."/>
            <person name="Gallego J.R."/>
            <person name="Llorente I."/>
            <person name="Martins Dos Santos V.A."/>
            <person name="Jensen O.N."/>
            <person name="Pelaez A.I."/>
            <person name="Sanchez J."/>
            <person name="Ferrer M."/>
        </authorList>
    </citation>
    <scope>NUCLEOTIDE SEQUENCE</scope>
</reference>
<evidence type="ECO:0000259" key="1">
    <source>
        <dbReference type="Pfam" id="PF13304"/>
    </source>
</evidence>
<dbReference type="PANTHER" id="PTHR40396">
    <property type="entry name" value="ATPASE-LIKE PROTEIN"/>
    <property type="match status" value="1"/>
</dbReference>
<reference evidence="2" key="1">
    <citation type="submission" date="2013-08" db="EMBL/GenBank/DDBJ databases">
        <authorList>
            <person name="Mendez C."/>
            <person name="Richter M."/>
            <person name="Ferrer M."/>
            <person name="Sanchez J."/>
        </authorList>
    </citation>
    <scope>NUCLEOTIDE SEQUENCE</scope>
</reference>
<accession>T1CFW2</accession>
<dbReference type="Gene3D" id="3.40.50.300">
    <property type="entry name" value="P-loop containing nucleotide triphosphate hydrolases"/>
    <property type="match status" value="1"/>
</dbReference>